<proteinExistence type="predicted"/>
<accession>A0AAJ1EJC6</accession>
<reference evidence="2 3" key="1">
    <citation type="journal article" date="2021" name="bioRxiv">
        <title>Unraveling nitrogen, sulfur and carbon metabolic pathways and microbial community transcriptional responses to substrate deprivation and toxicity stresses in a bioreactor mimicking anoxic brackish coastal sediment conditions.</title>
        <authorList>
            <person name="Martins P.D."/>
            <person name="Echeveste M.J."/>
            <person name="Arshad A."/>
            <person name="Kurth J."/>
            <person name="Ouboter H."/>
            <person name="Jetten M.S.M."/>
            <person name="Welte C.U."/>
        </authorList>
    </citation>
    <scope>NUCLEOTIDE SEQUENCE [LARGE SCALE GENOMIC DNA]</scope>
    <source>
        <strain evidence="2">MAG_38</strain>
    </source>
</reference>
<dbReference type="AlphaFoldDB" id="A0AAJ1EJC6"/>
<feature type="non-terminal residue" evidence="2">
    <location>
        <position position="1"/>
    </location>
</feature>
<evidence type="ECO:0000259" key="1">
    <source>
        <dbReference type="Pfam" id="PF20258"/>
    </source>
</evidence>
<feature type="domain" description="tRNA-specific 2-thiouridylase MnmA-like C-terminal" evidence="1">
    <location>
        <begin position="13"/>
        <end position="71"/>
    </location>
</feature>
<organism evidence="2 3">
    <name type="scientific">Candidatus Methylomirabilis tolerans</name>
    <dbReference type="NCBI Taxonomy" id="3123416"/>
    <lineage>
        <taxon>Bacteria</taxon>
        <taxon>Candidatus Methylomirabilota</taxon>
        <taxon>Candidatus Methylomirabilia</taxon>
        <taxon>Candidatus Methylomirabilales</taxon>
        <taxon>Candidatus Methylomirabilaceae</taxon>
        <taxon>Candidatus Methylomirabilis</taxon>
    </lineage>
</organism>
<dbReference type="Pfam" id="PF20258">
    <property type="entry name" value="tRNA_Me_trans_C"/>
    <property type="match status" value="1"/>
</dbReference>
<gene>
    <name evidence="2" type="ORF">K8G79_07110</name>
</gene>
<dbReference type="EMBL" id="JAIOIU010000084">
    <property type="protein sequence ID" value="MBZ0159886.1"/>
    <property type="molecule type" value="Genomic_DNA"/>
</dbReference>
<protein>
    <submittedName>
        <fullName evidence="2">tRNA 2-thiouridine(34) synthase MnmA</fullName>
    </submittedName>
</protein>
<dbReference type="InterPro" id="IPR046885">
    <property type="entry name" value="MnmA-like_C"/>
</dbReference>
<dbReference type="Proteomes" id="UP001197609">
    <property type="component" value="Unassembled WGS sequence"/>
</dbReference>
<comment type="caution">
    <text evidence="2">The sequence shown here is derived from an EMBL/GenBank/DDBJ whole genome shotgun (WGS) entry which is preliminary data.</text>
</comment>
<evidence type="ECO:0000313" key="2">
    <source>
        <dbReference type="EMBL" id="MBZ0159886.1"/>
    </source>
</evidence>
<dbReference type="Gene3D" id="2.40.30.10">
    <property type="entry name" value="Translation factors"/>
    <property type="match status" value="1"/>
</dbReference>
<name>A0AAJ1EJC6_9BACT</name>
<evidence type="ECO:0000313" key="3">
    <source>
        <dbReference type="Proteomes" id="UP001197609"/>
    </source>
</evidence>
<sequence length="74" mass="7944">NLVAWDRLSPERPVLVKVRSRQAAMPATILPLGDSRIRVRWHQAQPAAAPGQAAVFYDASEPDLLVGGATVVAD</sequence>